<reference evidence="2 3" key="1">
    <citation type="submission" date="2018-05" db="EMBL/GenBank/DDBJ databases">
        <title>Coraliomargarita sinensis sp. nov., isolated from a marine solar saltern.</title>
        <authorList>
            <person name="Zhou L.Y."/>
        </authorList>
    </citation>
    <scope>NUCLEOTIDE SEQUENCE [LARGE SCALE GENOMIC DNA]</scope>
    <source>
        <strain evidence="2 3">WN38</strain>
    </source>
</reference>
<comment type="caution">
    <text evidence="2">The sequence shown here is derived from an EMBL/GenBank/DDBJ whole genome shotgun (WGS) entry which is preliminary data.</text>
</comment>
<evidence type="ECO:0000313" key="3">
    <source>
        <dbReference type="Proteomes" id="UP000247099"/>
    </source>
</evidence>
<feature type="compositionally biased region" description="Basic residues" evidence="1">
    <location>
        <begin position="131"/>
        <end position="140"/>
    </location>
</feature>
<evidence type="ECO:0000313" key="2">
    <source>
        <dbReference type="EMBL" id="PXA05631.1"/>
    </source>
</evidence>
<keyword evidence="3" id="KW-1185">Reference proteome</keyword>
<gene>
    <name evidence="2" type="ORF">DDZ13_01795</name>
</gene>
<dbReference type="EMBL" id="QHJQ01000001">
    <property type="protein sequence ID" value="PXA05631.1"/>
    <property type="molecule type" value="Genomic_DNA"/>
</dbReference>
<dbReference type="RefSeq" id="WP_110129710.1">
    <property type="nucleotide sequence ID" value="NZ_QHJQ01000001.1"/>
</dbReference>
<proteinExistence type="predicted"/>
<feature type="compositionally biased region" description="Basic and acidic residues" evidence="1">
    <location>
        <begin position="106"/>
        <end position="130"/>
    </location>
</feature>
<organism evidence="2 3">
    <name type="scientific">Coraliomargarita sinensis</name>
    <dbReference type="NCBI Taxonomy" id="2174842"/>
    <lineage>
        <taxon>Bacteria</taxon>
        <taxon>Pseudomonadati</taxon>
        <taxon>Verrucomicrobiota</taxon>
        <taxon>Opitutia</taxon>
        <taxon>Puniceicoccales</taxon>
        <taxon>Coraliomargaritaceae</taxon>
        <taxon>Coraliomargarita</taxon>
    </lineage>
</organism>
<dbReference type="OrthoDB" id="199847at2"/>
<accession>A0A317ZQD7</accession>
<dbReference type="AlphaFoldDB" id="A0A317ZQD7"/>
<protein>
    <submittedName>
        <fullName evidence="2">Uncharacterized protein</fullName>
    </submittedName>
</protein>
<feature type="region of interest" description="Disordered" evidence="1">
    <location>
        <begin position="1"/>
        <end position="234"/>
    </location>
</feature>
<dbReference type="InParanoid" id="A0A317ZQD7"/>
<sequence length="234" mass="24494">MPEFEEPEAAPSPKQNYTPSVDASDKPRTRRRSGGFKTTPAATNSSIGEVDPAEALKKEKLSGGAKPEPKAKKEKPAPKAEKPKAKPEKSGNANPQPSPETLAAIKRVDARLAERKKERDARRAEKEKNRPAKSGKKPAGKQKGGSKQAQSGGLIASILNFFGLGPKQPAKKQGGRGKPSGKGGQGGRPRGKGGNRGQGQNRRGGGGKGRRSSSGGGGKGQRRSNNRRSPGNNS</sequence>
<dbReference type="Proteomes" id="UP000247099">
    <property type="component" value="Unassembled WGS sequence"/>
</dbReference>
<name>A0A317ZQD7_9BACT</name>
<feature type="compositionally biased region" description="Basic and acidic residues" evidence="1">
    <location>
        <begin position="54"/>
        <end position="89"/>
    </location>
</feature>
<feature type="compositionally biased region" description="Gly residues" evidence="1">
    <location>
        <begin position="176"/>
        <end position="207"/>
    </location>
</feature>
<evidence type="ECO:0000256" key="1">
    <source>
        <dbReference type="SAM" id="MobiDB-lite"/>
    </source>
</evidence>